<dbReference type="SMART" id="SM01119">
    <property type="entry name" value="D-ser_dehydrat"/>
    <property type="match status" value="1"/>
</dbReference>
<dbReference type="SUPFAM" id="SSF51419">
    <property type="entry name" value="PLP-binding barrel"/>
    <property type="match status" value="1"/>
</dbReference>
<dbReference type="InterPro" id="IPR029066">
    <property type="entry name" value="PLP-binding_barrel"/>
</dbReference>
<protein>
    <submittedName>
        <fullName evidence="4">Amino acid deaminase</fullName>
    </submittedName>
</protein>
<dbReference type="CDD" id="cd06818">
    <property type="entry name" value="PLPDE_III_cryptic_DSD"/>
    <property type="match status" value="1"/>
</dbReference>
<organism evidence="4 5">
    <name type="scientific">Bisbaumannia pacifica</name>
    <dbReference type="NCBI Taxonomy" id="77098"/>
    <lineage>
        <taxon>Bacteria</taxon>
        <taxon>Pseudomonadati</taxon>
        <taxon>Pseudomonadota</taxon>
        <taxon>Gammaproteobacteria</taxon>
        <taxon>Oceanospirillales</taxon>
        <taxon>Halomonadaceae</taxon>
        <taxon>Bisbaumannia</taxon>
    </lineage>
</organism>
<evidence type="ECO:0000256" key="2">
    <source>
        <dbReference type="ARBA" id="ARBA00023239"/>
    </source>
</evidence>
<dbReference type="Gene3D" id="2.40.37.20">
    <property type="entry name" value="D-serine dehydratase-like domain"/>
    <property type="match status" value="1"/>
</dbReference>
<proteinExistence type="inferred from homology"/>
<dbReference type="GO" id="GO:0016829">
    <property type="term" value="F:lyase activity"/>
    <property type="evidence" value="ECO:0007669"/>
    <property type="project" value="UniProtKB-KW"/>
</dbReference>
<sequence>MPMPSARPDASVARHSAMPAAWPLDKGAIETGPELLAGVGLPAAVIHQAPLAHNLAWMQRFADDHGARLAPHGKTTMTPALFHRQLDAGAWGITLATAAQCRAAFAAGVPRLLMANQLVGEANMAIVAALLEAGAEFYCVVDSAANVAQLSRYFGARGLRLRVLIELGVPGGRCGCRDQDEVLALGELIEAEPALVLAGLEGYEGVVFGEDPARAVRGYAWHLVEAAQTLDHDGLIEAEAPLITASGSAWYDLIAEVFREAHLGEHFVPVLRPGCYVVHDHGIYREAQRGVLGRRPELEQGLRPALEVYAQVISLPEPGRAILGVGKRDIGHDQLPEPLRRHREGGDPRHSLSVAGWRVTKLMDQHAFVELPPMPAAEPGLPGNGGEVRVGDIVALGTSHPCLTFDKWRRLCLVDDDLRVVEEMATYF</sequence>
<dbReference type="Pfam" id="PF01168">
    <property type="entry name" value="Ala_racemase_N"/>
    <property type="match status" value="1"/>
</dbReference>
<dbReference type="InterPro" id="IPR001608">
    <property type="entry name" value="Ala_racemase_N"/>
</dbReference>
<evidence type="ECO:0000256" key="1">
    <source>
        <dbReference type="ARBA" id="ARBA00005323"/>
    </source>
</evidence>
<dbReference type="InterPro" id="IPR042208">
    <property type="entry name" value="D-ser_dehydrat-like_sf"/>
</dbReference>
<evidence type="ECO:0000259" key="3">
    <source>
        <dbReference type="SMART" id="SM01119"/>
    </source>
</evidence>
<accession>A0A510XAZ8</accession>
<dbReference type="InterPro" id="IPR051466">
    <property type="entry name" value="D-amino_acid_metab_enzyme"/>
</dbReference>
<dbReference type="Proteomes" id="UP000321275">
    <property type="component" value="Unassembled WGS sequence"/>
</dbReference>
<name>A0A510XAZ8_9GAMM</name>
<dbReference type="PANTHER" id="PTHR28004:SF8">
    <property type="entry name" value="D-SERINE DEAMINASE"/>
    <property type="match status" value="1"/>
</dbReference>
<dbReference type="InterPro" id="IPR026956">
    <property type="entry name" value="D-ser_dehydrat-like_dom"/>
</dbReference>
<dbReference type="Pfam" id="PF14031">
    <property type="entry name" value="D-ser_dehydrat"/>
    <property type="match status" value="1"/>
</dbReference>
<dbReference type="EMBL" id="BJUK01000039">
    <property type="protein sequence ID" value="GEK48533.1"/>
    <property type="molecule type" value="Genomic_DNA"/>
</dbReference>
<dbReference type="Gene3D" id="3.20.20.10">
    <property type="entry name" value="Alanine racemase"/>
    <property type="match status" value="1"/>
</dbReference>
<evidence type="ECO:0000313" key="5">
    <source>
        <dbReference type="Proteomes" id="UP000321275"/>
    </source>
</evidence>
<keyword evidence="5" id="KW-1185">Reference proteome</keyword>
<reference evidence="4 5" key="1">
    <citation type="submission" date="2019-07" db="EMBL/GenBank/DDBJ databases">
        <title>Whole genome shotgun sequence of Halomonas pacifica NBRC 102220.</title>
        <authorList>
            <person name="Hosoyama A."/>
            <person name="Uohara A."/>
            <person name="Ohji S."/>
            <person name="Ichikawa N."/>
        </authorList>
    </citation>
    <scope>NUCLEOTIDE SEQUENCE [LARGE SCALE GENOMIC DNA]</scope>
    <source>
        <strain evidence="4 5">NBRC 102220</strain>
    </source>
</reference>
<comment type="similarity">
    <text evidence="1">Belongs to the DSD1 family.</text>
</comment>
<evidence type="ECO:0000313" key="4">
    <source>
        <dbReference type="EMBL" id="GEK48533.1"/>
    </source>
</evidence>
<dbReference type="PANTHER" id="PTHR28004">
    <property type="entry name" value="ZGC:162816-RELATED"/>
    <property type="match status" value="1"/>
</dbReference>
<comment type="caution">
    <text evidence="4">The sequence shown here is derived from an EMBL/GenBank/DDBJ whole genome shotgun (WGS) entry which is preliminary data.</text>
</comment>
<gene>
    <name evidence="4" type="ORF">HPA02_28160</name>
</gene>
<dbReference type="AlphaFoldDB" id="A0A510XAZ8"/>
<keyword evidence="2" id="KW-0456">Lyase</keyword>
<feature type="domain" description="D-serine dehydratase-like" evidence="3">
    <location>
        <begin position="305"/>
        <end position="415"/>
    </location>
</feature>